<accession>M2NLU9</accession>
<name>M2NLU9_BAUPA</name>
<dbReference type="KEGG" id="bcom:BAUCODRAFT_170158"/>
<gene>
    <name evidence="1" type="ORF">BAUCODRAFT_170158</name>
</gene>
<keyword evidence="2" id="KW-1185">Reference proteome</keyword>
<dbReference type="AlphaFoldDB" id="M2NLU9"/>
<reference evidence="1 2" key="1">
    <citation type="journal article" date="2012" name="PLoS Pathog.">
        <title>Diverse lifestyles and strategies of plant pathogenesis encoded in the genomes of eighteen Dothideomycetes fungi.</title>
        <authorList>
            <person name="Ohm R.A."/>
            <person name="Feau N."/>
            <person name="Henrissat B."/>
            <person name="Schoch C.L."/>
            <person name="Horwitz B.A."/>
            <person name="Barry K.W."/>
            <person name="Condon B.J."/>
            <person name="Copeland A.C."/>
            <person name="Dhillon B."/>
            <person name="Glaser F."/>
            <person name="Hesse C.N."/>
            <person name="Kosti I."/>
            <person name="LaButti K."/>
            <person name="Lindquist E.A."/>
            <person name="Lucas S."/>
            <person name="Salamov A.A."/>
            <person name="Bradshaw R.E."/>
            <person name="Ciuffetti L."/>
            <person name="Hamelin R.C."/>
            <person name="Kema G.H.J."/>
            <person name="Lawrence C."/>
            <person name="Scott J.A."/>
            <person name="Spatafora J.W."/>
            <person name="Turgeon B.G."/>
            <person name="de Wit P.J.G.M."/>
            <person name="Zhong S."/>
            <person name="Goodwin S.B."/>
            <person name="Grigoriev I.V."/>
        </authorList>
    </citation>
    <scope>NUCLEOTIDE SEQUENCE [LARGE SCALE GENOMIC DNA]</scope>
    <source>
        <strain evidence="1 2">UAMH 10762</strain>
    </source>
</reference>
<dbReference type="Proteomes" id="UP000011761">
    <property type="component" value="Unassembled WGS sequence"/>
</dbReference>
<dbReference type="HOGENOM" id="CLU_2687416_0_0_1"/>
<proteinExistence type="predicted"/>
<dbReference type="RefSeq" id="XP_007671654.1">
    <property type="nucleotide sequence ID" value="XM_007673464.1"/>
</dbReference>
<sequence>MGSLSVASSLQDPWLPVLCFWCFHSPRKFGVWATGRCGVTDFVACRLDRNCNAALESVMPCPPTVRETYPPIVS</sequence>
<evidence type="ECO:0000313" key="2">
    <source>
        <dbReference type="Proteomes" id="UP000011761"/>
    </source>
</evidence>
<dbReference type="EMBL" id="KB445550">
    <property type="protein sequence ID" value="EMD00470.1"/>
    <property type="molecule type" value="Genomic_DNA"/>
</dbReference>
<evidence type="ECO:0000313" key="1">
    <source>
        <dbReference type="EMBL" id="EMD00470.1"/>
    </source>
</evidence>
<dbReference type="GeneID" id="19109422"/>
<organism evidence="1 2">
    <name type="scientific">Baudoinia panamericana (strain UAMH 10762)</name>
    <name type="common">Angels' share fungus</name>
    <name type="synonym">Baudoinia compniacensis (strain UAMH 10762)</name>
    <dbReference type="NCBI Taxonomy" id="717646"/>
    <lineage>
        <taxon>Eukaryota</taxon>
        <taxon>Fungi</taxon>
        <taxon>Dikarya</taxon>
        <taxon>Ascomycota</taxon>
        <taxon>Pezizomycotina</taxon>
        <taxon>Dothideomycetes</taxon>
        <taxon>Dothideomycetidae</taxon>
        <taxon>Mycosphaerellales</taxon>
        <taxon>Teratosphaeriaceae</taxon>
        <taxon>Baudoinia</taxon>
    </lineage>
</organism>
<protein>
    <submittedName>
        <fullName evidence="1">Uncharacterized protein</fullName>
    </submittedName>
</protein>